<proteinExistence type="predicted"/>
<reference evidence="3 4" key="1">
    <citation type="submission" date="2018-11" db="EMBL/GenBank/DDBJ databases">
        <title>Genome assembly of Steccherinum ochraceum LE-BIN_3174, the white-rot fungus of the Steccherinaceae family (The Residual Polyporoid clade, Polyporales, Basidiomycota).</title>
        <authorList>
            <person name="Fedorova T.V."/>
            <person name="Glazunova O.A."/>
            <person name="Landesman E.O."/>
            <person name="Moiseenko K.V."/>
            <person name="Psurtseva N.V."/>
            <person name="Savinova O.S."/>
            <person name="Shakhova N.V."/>
            <person name="Tyazhelova T.V."/>
            <person name="Vasina D.V."/>
        </authorList>
    </citation>
    <scope>NUCLEOTIDE SEQUENCE [LARGE SCALE GENOMIC DNA]</scope>
    <source>
        <strain evidence="3 4">LE-BIN_3174</strain>
    </source>
</reference>
<evidence type="ECO:0000256" key="2">
    <source>
        <dbReference type="SAM" id="MobiDB-lite"/>
    </source>
</evidence>
<organism evidence="3 4">
    <name type="scientific">Steccherinum ochraceum</name>
    <dbReference type="NCBI Taxonomy" id="92696"/>
    <lineage>
        <taxon>Eukaryota</taxon>
        <taxon>Fungi</taxon>
        <taxon>Dikarya</taxon>
        <taxon>Basidiomycota</taxon>
        <taxon>Agaricomycotina</taxon>
        <taxon>Agaricomycetes</taxon>
        <taxon>Polyporales</taxon>
        <taxon>Steccherinaceae</taxon>
        <taxon>Steccherinum</taxon>
    </lineage>
</organism>
<keyword evidence="4" id="KW-1185">Reference proteome</keyword>
<feature type="compositionally biased region" description="Basic and acidic residues" evidence="2">
    <location>
        <begin position="1036"/>
        <end position="1052"/>
    </location>
</feature>
<feature type="compositionally biased region" description="Basic residues" evidence="2">
    <location>
        <begin position="734"/>
        <end position="743"/>
    </location>
</feature>
<feature type="region of interest" description="Disordered" evidence="2">
    <location>
        <begin position="1"/>
        <end position="332"/>
    </location>
</feature>
<feature type="coiled-coil region" evidence="1">
    <location>
        <begin position="405"/>
        <end position="461"/>
    </location>
</feature>
<feature type="compositionally biased region" description="Low complexity" evidence="2">
    <location>
        <begin position="1"/>
        <end position="16"/>
    </location>
</feature>
<feature type="compositionally biased region" description="Low complexity" evidence="2">
    <location>
        <begin position="68"/>
        <end position="77"/>
    </location>
</feature>
<feature type="compositionally biased region" description="Basic residues" evidence="2">
    <location>
        <begin position="1026"/>
        <end position="1035"/>
    </location>
</feature>
<protein>
    <submittedName>
        <fullName evidence="3">Uncharacterized protein</fullName>
    </submittedName>
</protein>
<comment type="caution">
    <text evidence="3">The sequence shown here is derived from an EMBL/GenBank/DDBJ whole genome shotgun (WGS) entry which is preliminary data.</text>
</comment>
<gene>
    <name evidence="3" type="ORF">EIP91_007266</name>
</gene>
<feature type="compositionally biased region" description="Basic residues" evidence="2">
    <location>
        <begin position="814"/>
        <end position="824"/>
    </location>
</feature>
<feature type="compositionally biased region" description="Basic and acidic residues" evidence="2">
    <location>
        <begin position="696"/>
        <end position="707"/>
    </location>
</feature>
<feature type="compositionally biased region" description="Polar residues" evidence="2">
    <location>
        <begin position="215"/>
        <end position="228"/>
    </location>
</feature>
<feature type="region of interest" description="Disordered" evidence="2">
    <location>
        <begin position="678"/>
        <end position="1071"/>
    </location>
</feature>
<evidence type="ECO:0000313" key="4">
    <source>
        <dbReference type="Proteomes" id="UP000292702"/>
    </source>
</evidence>
<feature type="coiled-coil region" evidence="1">
    <location>
        <begin position="569"/>
        <end position="596"/>
    </location>
</feature>
<feature type="compositionally biased region" description="Basic and acidic residues" evidence="2">
    <location>
        <begin position="858"/>
        <end position="871"/>
    </location>
</feature>
<feature type="compositionally biased region" description="Basic and acidic residues" evidence="2">
    <location>
        <begin position="946"/>
        <end position="961"/>
    </location>
</feature>
<feature type="compositionally biased region" description="Low complexity" evidence="2">
    <location>
        <begin position="714"/>
        <end position="733"/>
    </location>
</feature>
<feature type="compositionally biased region" description="Basic and acidic residues" evidence="2">
    <location>
        <begin position="1015"/>
        <end position="1025"/>
    </location>
</feature>
<keyword evidence="1" id="KW-0175">Coiled coil</keyword>
<sequence length="1071" mass="116760">MPAPESSSELSSLSSSPPRPTSPLSPPPPVPHVGKPTKYRFDCVLIPYKQPTRLAKKPQTETKRSTQGASSMASGSAPPRFDTKKELSSDESDSPDYATSLTAGIQASFDDESQSPTKGKNKAPLPTNSKKRRIVESDVDSDDPNSSPERVNEGELKSKAPSAVRSTRRTTATTTKTTRDTSDAPSVKASKAANRTGTVKGPGGRGPPGVRAGLSRNSASGPSTGNQDTQEEEYTKKSRSILSAPKPRLSNVMPSSDPKPKAPHASASSSKDPPRTIKKPRVSFQPDTRDAHGDASMQGRPASRTAGPATKPVKEARRAEPTPTPALAVPGPIAPIPPTPIATSTPPPLHPPAPPIVNAGSLPVVQVDLTAIASHLQASCVAVHEKTSARLDQVVASHQTLASATDSLQTMASDLEARLKSFEANSFQQTSSRLDQLATTMKTTQDNMNALRQEFTTLRGKWVDLDKSAVQLAHSVKTVDMESTSVNERLGRLGVRQSAHYVLYTHSSLMLIDLVTLAELEENLESQSKKSDDFQQQIGLKASVSSLSSVRDEMRQLSLRLGTNTSNSEADLKARVETLESNQRRLDEAIETLTKNSAVPQSMTSALAQIAATIESKIPTPSKATPEPLALITKADKEEIVQQVKEEVLDNIYHTVRTLTYGFVQEMYPRMFANQAGLRQEETENRKRAASTVEGMRARSDKSSGHDQRRHSSQHAQSSQDAMGRASSSSFQRTHSHSGRHSSMRPPDNDDMPHSHRSTSRPPPINVPTSPHSPYERSATPGKSTYRPTSPPSPSPRSPHALPDRPLSSDDREHRRHSRSRSRSRSPASTSTTHHNFSDHSPTKDAAPAAMAIDQDYPESRMREDVDDRTRDRHKVKPEWGAGADEDEKMGPPPVPFKIKGAHERSSSHRHSSSSRRSSEYRDSGSTSWTDIQVPISPADGTPQYSRRERTASSSSREDGSLKYPRSPRASYPFSPTKNRDDTRNRVMLGPQTEDRWQHDAFATLDDAGAGGGGGEKEKKEEKERGRRHHHHHHRSSEDGERSDRSRRDSRGRININHNVVGGNSRGGLDG</sequence>
<accession>A0A4R0R4C4</accession>
<dbReference type="Proteomes" id="UP000292702">
    <property type="component" value="Unassembled WGS sequence"/>
</dbReference>
<name>A0A4R0R4C4_9APHY</name>
<feature type="compositionally biased region" description="Pro residues" evidence="2">
    <location>
        <begin position="17"/>
        <end position="31"/>
    </location>
</feature>
<evidence type="ECO:0000313" key="3">
    <source>
        <dbReference type="EMBL" id="TCD62160.1"/>
    </source>
</evidence>
<dbReference type="AlphaFoldDB" id="A0A4R0R4C4"/>
<evidence type="ECO:0000256" key="1">
    <source>
        <dbReference type="SAM" id="Coils"/>
    </source>
</evidence>
<dbReference type="EMBL" id="RWJN01000396">
    <property type="protein sequence ID" value="TCD62160.1"/>
    <property type="molecule type" value="Genomic_DNA"/>
</dbReference>